<dbReference type="CDD" id="cd06222">
    <property type="entry name" value="RNase_H_like"/>
    <property type="match status" value="1"/>
</dbReference>
<dbReference type="SUPFAM" id="SSF53098">
    <property type="entry name" value="Ribonuclease H-like"/>
    <property type="match status" value="1"/>
</dbReference>
<dbReference type="PANTHER" id="PTHR33033">
    <property type="entry name" value="POLYNUCLEOTIDYL TRANSFERASE, RIBONUCLEASE H-LIKE SUPERFAMILY PROTEIN-RELATED"/>
    <property type="match status" value="1"/>
</dbReference>
<dbReference type="InterPro" id="IPR044730">
    <property type="entry name" value="RNase_H-like_dom_plant"/>
</dbReference>
<sequence>MKMVYALVSKAIGDAYASKVELIMVKEATLFYVASRWNSSHSLLLECDFSNVVGWIKKPNNVPWKLRPFIMQTLKLLNNVLRWDIRHILRFANEAADSLAKEGCFKLRVYYG</sequence>
<dbReference type="Pfam" id="PF13456">
    <property type="entry name" value="RVT_3"/>
    <property type="match status" value="1"/>
</dbReference>
<dbReference type="InterPro" id="IPR002156">
    <property type="entry name" value="RNaseH_domain"/>
</dbReference>
<dbReference type="InParanoid" id="A0A061DWY0"/>
<dbReference type="GO" id="GO:0003676">
    <property type="term" value="F:nucleic acid binding"/>
    <property type="evidence" value="ECO:0007669"/>
    <property type="project" value="InterPro"/>
</dbReference>
<dbReference type="InterPro" id="IPR036397">
    <property type="entry name" value="RNaseH_sf"/>
</dbReference>
<name>A0A061DWY0_THECC</name>
<dbReference type="GO" id="GO:0004523">
    <property type="term" value="F:RNA-DNA hybrid ribonuclease activity"/>
    <property type="evidence" value="ECO:0007669"/>
    <property type="project" value="InterPro"/>
</dbReference>
<evidence type="ECO:0000259" key="1">
    <source>
        <dbReference type="Pfam" id="PF13456"/>
    </source>
</evidence>
<dbReference type="Proteomes" id="UP000026915">
    <property type="component" value="Chromosome 1"/>
</dbReference>
<feature type="domain" description="RNase H type-1" evidence="1">
    <location>
        <begin position="41"/>
        <end position="102"/>
    </location>
</feature>
<dbReference type="HOGENOM" id="CLU_000680_21_3_1"/>
<dbReference type="EMBL" id="CM001879">
    <property type="protein sequence ID" value="EOX94523.1"/>
    <property type="molecule type" value="Genomic_DNA"/>
</dbReference>
<protein>
    <recommendedName>
        <fullName evidence="1">RNase H type-1 domain-containing protein</fullName>
    </recommendedName>
</protein>
<dbReference type="PANTHER" id="PTHR33033:SF117">
    <property type="entry name" value="RNASE H TYPE-1 DOMAIN-CONTAINING PROTEIN"/>
    <property type="match status" value="1"/>
</dbReference>
<proteinExistence type="predicted"/>
<dbReference type="InterPro" id="IPR012337">
    <property type="entry name" value="RNaseH-like_sf"/>
</dbReference>
<keyword evidence="3" id="KW-1185">Reference proteome</keyword>
<gene>
    <name evidence="2" type="ORF">TCM_004128</name>
</gene>
<evidence type="ECO:0000313" key="2">
    <source>
        <dbReference type="EMBL" id="EOX94523.1"/>
    </source>
</evidence>
<reference evidence="2 3" key="1">
    <citation type="journal article" date="2013" name="Genome Biol.">
        <title>The genome sequence of the most widely cultivated cacao type and its use to identify candidate genes regulating pod color.</title>
        <authorList>
            <person name="Motamayor J.C."/>
            <person name="Mockaitis K."/>
            <person name="Schmutz J."/>
            <person name="Haiminen N."/>
            <person name="Iii D.L."/>
            <person name="Cornejo O."/>
            <person name="Findley S.D."/>
            <person name="Zheng P."/>
            <person name="Utro F."/>
            <person name="Royaert S."/>
            <person name="Saski C."/>
            <person name="Jenkins J."/>
            <person name="Podicheti R."/>
            <person name="Zhao M."/>
            <person name="Scheffler B.E."/>
            <person name="Stack J.C."/>
            <person name="Feltus F.A."/>
            <person name="Mustiga G.M."/>
            <person name="Amores F."/>
            <person name="Phillips W."/>
            <person name="Marelli J.P."/>
            <person name="May G.D."/>
            <person name="Shapiro H."/>
            <person name="Ma J."/>
            <person name="Bustamante C.D."/>
            <person name="Schnell R.J."/>
            <person name="Main D."/>
            <person name="Gilbert D."/>
            <person name="Parida L."/>
            <person name="Kuhn D.N."/>
        </authorList>
    </citation>
    <scope>NUCLEOTIDE SEQUENCE [LARGE SCALE GENOMIC DNA]</scope>
    <source>
        <strain evidence="3">cv. Matina 1-6</strain>
    </source>
</reference>
<accession>A0A061DWY0</accession>
<dbReference type="Gramene" id="EOX94523">
    <property type="protein sequence ID" value="EOX94523"/>
    <property type="gene ID" value="TCM_004128"/>
</dbReference>
<dbReference type="Gene3D" id="3.30.420.10">
    <property type="entry name" value="Ribonuclease H-like superfamily/Ribonuclease H"/>
    <property type="match status" value="1"/>
</dbReference>
<evidence type="ECO:0000313" key="3">
    <source>
        <dbReference type="Proteomes" id="UP000026915"/>
    </source>
</evidence>
<dbReference type="AlphaFoldDB" id="A0A061DWY0"/>
<organism evidence="2 3">
    <name type="scientific">Theobroma cacao</name>
    <name type="common">Cacao</name>
    <name type="synonym">Cocoa</name>
    <dbReference type="NCBI Taxonomy" id="3641"/>
    <lineage>
        <taxon>Eukaryota</taxon>
        <taxon>Viridiplantae</taxon>
        <taxon>Streptophyta</taxon>
        <taxon>Embryophyta</taxon>
        <taxon>Tracheophyta</taxon>
        <taxon>Spermatophyta</taxon>
        <taxon>Magnoliopsida</taxon>
        <taxon>eudicotyledons</taxon>
        <taxon>Gunneridae</taxon>
        <taxon>Pentapetalae</taxon>
        <taxon>rosids</taxon>
        <taxon>malvids</taxon>
        <taxon>Malvales</taxon>
        <taxon>Malvaceae</taxon>
        <taxon>Byttnerioideae</taxon>
        <taxon>Theobroma</taxon>
    </lineage>
</organism>